<proteinExistence type="predicted"/>
<comment type="caution">
    <text evidence="1">The sequence shown here is derived from an EMBL/GenBank/DDBJ whole genome shotgun (WGS) entry which is preliminary data.</text>
</comment>
<sequence length="75" mass="7698">MLAAGRGIPSETTIRSAPLALAIAVHDPGEAAAAPVFRCSVDWCDAYYLAKGALVVEARTSDMPLADELVGGLLA</sequence>
<gene>
    <name evidence="1" type="ORF">ERJ67_09200</name>
</gene>
<reference evidence="1 2" key="1">
    <citation type="journal article" date="2019" name="mSystems">
        <title>Life at home and on the roam: Genomic adaptions reflect the dual lifestyle of an intracellular, facultative symbiont.</title>
        <authorList>
            <person name="Burgsdorf I."/>
        </authorList>
    </citation>
    <scope>NUCLEOTIDE SEQUENCE [LARGE SCALE GENOMIC DNA]</scope>
    <source>
        <strain evidence="1">277cV</strain>
    </source>
</reference>
<evidence type="ECO:0000313" key="2">
    <source>
        <dbReference type="Proteomes" id="UP000317990"/>
    </source>
</evidence>
<accession>A0A524RLG7</accession>
<protein>
    <submittedName>
        <fullName evidence="1">Uncharacterized protein</fullName>
    </submittedName>
</protein>
<evidence type="ECO:0000313" key="1">
    <source>
        <dbReference type="EMBL" id="TGG90888.1"/>
    </source>
</evidence>
<dbReference type="AlphaFoldDB" id="A0A524RLG7"/>
<name>A0A524RLG7_9CHRO</name>
<organism evidence="1 2">
    <name type="scientific">Aphanocapsa feldmannii 277cV</name>
    <dbReference type="NCBI Taxonomy" id="2507553"/>
    <lineage>
        <taxon>Bacteria</taxon>
        <taxon>Bacillati</taxon>
        <taxon>Cyanobacteriota</taxon>
        <taxon>Cyanophyceae</taxon>
        <taxon>Oscillatoriophycideae</taxon>
        <taxon>Chroococcales</taxon>
        <taxon>Microcystaceae</taxon>
        <taxon>Aphanocapsa</taxon>
    </lineage>
</organism>
<dbReference type="EMBL" id="SRMO01000084">
    <property type="protein sequence ID" value="TGG90888.1"/>
    <property type="molecule type" value="Genomic_DNA"/>
</dbReference>
<dbReference type="Proteomes" id="UP000317990">
    <property type="component" value="Unassembled WGS sequence"/>
</dbReference>